<name>A0A162U0G2_PHYB8</name>
<dbReference type="SUPFAM" id="SSF81383">
    <property type="entry name" value="F-box domain"/>
    <property type="match status" value="1"/>
</dbReference>
<dbReference type="InterPro" id="IPR032675">
    <property type="entry name" value="LRR_dom_sf"/>
</dbReference>
<reference evidence="3" key="1">
    <citation type="submission" date="2015-06" db="EMBL/GenBank/DDBJ databases">
        <title>Expansion of signal transduction pathways in fungi by whole-genome duplication.</title>
        <authorList>
            <consortium name="DOE Joint Genome Institute"/>
            <person name="Corrochano L.M."/>
            <person name="Kuo A."/>
            <person name="Marcet-Houben M."/>
            <person name="Polaino S."/>
            <person name="Salamov A."/>
            <person name="Villalobos J.M."/>
            <person name="Alvarez M.I."/>
            <person name="Avalos J."/>
            <person name="Benito E.P."/>
            <person name="Benoit I."/>
            <person name="Burger G."/>
            <person name="Camino L.P."/>
            <person name="Canovas D."/>
            <person name="Cerda-Olmedo E."/>
            <person name="Cheng J.-F."/>
            <person name="Dominguez A."/>
            <person name="Elias M."/>
            <person name="Eslava A.P."/>
            <person name="Glaser F."/>
            <person name="Grimwood J."/>
            <person name="Gutierrez G."/>
            <person name="Heitman J."/>
            <person name="Henrissat B."/>
            <person name="Iturriaga E.A."/>
            <person name="Lang B.F."/>
            <person name="Lavin J.L."/>
            <person name="Lee S."/>
            <person name="Li W."/>
            <person name="Lindquist E."/>
            <person name="Lopez-Garcia S."/>
            <person name="Luque E.M."/>
            <person name="Marcos A.T."/>
            <person name="Martin J."/>
            <person name="McCluskey K."/>
            <person name="Medina H.R."/>
            <person name="Miralles-Duran A."/>
            <person name="Miyazaki A."/>
            <person name="Munoz-Torres E."/>
            <person name="Oguiza J.A."/>
            <person name="Ohm R."/>
            <person name="Olmedo M."/>
            <person name="Orejas M."/>
            <person name="Ortiz-Castellanos L."/>
            <person name="Pisabarro A.G."/>
            <person name="Rodriguez-Romero J."/>
            <person name="Ruiz-Herrera J."/>
            <person name="Ruiz-Vazquez R."/>
            <person name="Sanz C."/>
            <person name="Schackwitz W."/>
            <person name="Schmutz J."/>
            <person name="Shahriari M."/>
            <person name="Shelest E."/>
            <person name="Silva-Franco F."/>
            <person name="Soanes D."/>
            <person name="Syed K."/>
            <person name="Tagua V.G."/>
            <person name="Talbot N.J."/>
            <person name="Thon M."/>
            <person name="De vries R.P."/>
            <person name="Wiebenga A."/>
            <person name="Yadav J.S."/>
            <person name="Braun E.L."/>
            <person name="Baker S."/>
            <person name="Garre V."/>
            <person name="Horwitz B."/>
            <person name="Torres-Martinez S."/>
            <person name="Idnurm A."/>
            <person name="Herrera-Estrella A."/>
            <person name="Gabaldon T."/>
            <person name="Grigoriev I.V."/>
        </authorList>
    </citation>
    <scope>NUCLEOTIDE SEQUENCE [LARGE SCALE GENOMIC DNA]</scope>
    <source>
        <strain evidence="3">NRRL 1555(-)</strain>
    </source>
</reference>
<keyword evidence="3" id="KW-1185">Reference proteome</keyword>
<dbReference type="InterPro" id="IPR036047">
    <property type="entry name" value="F-box-like_dom_sf"/>
</dbReference>
<accession>A0A162U0G2</accession>
<dbReference type="RefSeq" id="XP_018290522.1">
    <property type="nucleotide sequence ID" value="XM_018441469.1"/>
</dbReference>
<dbReference type="AlphaFoldDB" id="A0A162U0G2"/>
<sequence>MAKGGVGSHRSYLSENTHQILIHKTFDQIHDLLLSKDFDERALLFCPIDVTSTPKHKKRVIYYIRSANHESFLKAQELTEYSNSCTILSQEHESEIVPLDGLLYCSKFPSCSLSLYLCLVLVIMLASELPFEILSRISDFLFVNDRLNCVLTCKYWKTPFQRSLWKSITVRSLEHVCKLRDAVEYPPNGLAYGSLVQDITFRMRLGLIMVQMNNFFQMFPNLKYLDMGHISFAPLHAVVSKHSDSWKSLVSLTFQYPPSSRKVPVSIFFDILTYFPGLQTIDIFPQHDGTKYFLFNLDNFNTLHKTLPKLKSFKLFLKLADIQEHDIQMILKTKPESSIKTLYLNLGQWEDLWLYYLSYKYPNLRTLGWYVSSGTTSMPIGDYSGREVLVQSSIKCHFPHLETIDFCSSEYTAKWDNIFWDLVFQSNAPIKHLKYKIDHSNFEAIFLETNIRQLLPELSKTLETLVVVGYKTLQTQDIARPEFSYCPHLVEIKIINCKVSIALVNLLDSCIALRRLEFCGGQLCIGSDTDTDTYTDGKPKKHGLRTLDLNDIVADASVFSYISFWCRDLETMELAKARIYGSKSNETMVLNIDMQFTSFKLLRLDHVKYYLSDDLMNKNTTINMVLLSQLSGIKKSKTSQENVNIKSDVDHLAWFHIFSKVNDADNNSADIKQLSEEEAFKITKYYNDIHLKSNNDVQEAKRYIQGQVHKEDWQEDLSRGYVELKCGRIVKYSIPLL</sequence>
<dbReference type="Pfam" id="PF12937">
    <property type="entry name" value="F-box-like"/>
    <property type="match status" value="1"/>
</dbReference>
<feature type="domain" description="F-box" evidence="1">
    <location>
        <begin position="123"/>
        <end position="168"/>
    </location>
</feature>
<dbReference type="EMBL" id="KV440983">
    <property type="protein sequence ID" value="OAD72482.1"/>
    <property type="molecule type" value="Genomic_DNA"/>
</dbReference>
<evidence type="ECO:0000259" key="1">
    <source>
        <dbReference type="PROSITE" id="PS50181"/>
    </source>
</evidence>
<organism evidence="2 3">
    <name type="scientific">Phycomyces blakesleeanus (strain ATCC 8743b / DSM 1359 / FGSC 10004 / NBRC 33097 / NRRL 1555)</name>
    <dbReference type="NCBI Taxonomy" id="763407"/>
    <lineage>
        <taxon>Eukaryota</taxon>
        <taxon>Fungi</taxon>
        <taxon>Fungi incertae sedis</taxon>
        <taxon>Mucoromycota</taxon>
        <taxon>Mucoromycotina</taxon>
        <taxon>Mucoromycetes</taxon>
        <taxon>Mucorales</taxon>
        <taxon>Phycomycetaceae</taxon>
        <taxon>Phycomyces</taxon>
    </lineage>
</organism>
<dbReference type="OrthoDB" id="2267507at2759"/>
<dbReference type="PROSITE" id="PS50181">
    <property type="entry name" value="FBOX"/>
    <property type="match status" value="1"/>
</dbReference>
<dbReference type="InterPro" id="IPR001810">
    <property type="entry name" value="F-box_dom"/>
</dbReference>
<dbReference type="Gene3D" id="3.80.10.10">
    <property type="entry name" value="Ribonuclease Inhibitor"/>
    <property type="match status" value="1"/>
</dbReference>
<dbReference type="InParanoid" id="A0A162U0G2"/>
<dbReference type="SUPFAM" id="SSF52047">
    <property type="entry name" value="RNI-like"/>
    <property type="match status" value="1"/>
</dbReference>
<proteinExistence type="predicted"/>
<dbReference type="Proteomes" id="UP000077315">
    <property type="component" value="Unassembled WGS sequence"/>
</dbReference>
<dbReference type="Gene3D" id="1.20.1280.50">
    <property type="match status" value="1"/>
</dbReference>
<dbReference type="GeneID" id="29002375"/>
<evidence type="ECO:0000313" key="2">
    <source>
        <dbReference type="EMBL" id="OAD72482.1"/>
    </source>
</evidence>
<evidence type="ECO:0000313" key="3">
    <source>
        <dbReference type="Proteomes" id="UP000077315"/>
    </source>
</evidence>
<protein>
    <recommendedName>
        <fullName evidence="1">F-box domain-containing protein</fullName>
    </recommendedName>
</protein>
<gene>
    <name evidence="2" type="ORF">PHYBLDRAFT_65475</name>
</gene>
<dbReference type="VEuPathDB" id="FungiDB:PHYBLDRAFT_65475"/>